<keyword evidence="2" id="KW-1185">Reference proteome</keyword>
<evidence type="ECO:0000313" key="1">
    <source>
        <dbReference type="EMBL" id="KAH3864100.1"/>
    </source>
</evidence>
<reference evidence="1" key="2">
    <citation type="submission" date="2020-11" db="EMBL/GenBank/DDBJ databases">
        <authorList>
            <person name="McCartney M.A."/>
            <person name="Auch B."/>
            <person name="Kono T."/>
            <person name="Mallez S."/>
            <person name="Becker A."/>
            <person name="Gohl D.M."/>
            <person name="Silverstein K.A.T."/>
            <person name="Koren S."/>
            <person name="Bechman K.B."/>
            <person name="Herman A."/>
            <person name="Abrahante J.E."/>
            <person name="Garbe J."/>
        </authorList>
    </citation>
    <scope>NUCLEOTIDE SEQUENCE</scope>
    <source>
        <strain evidence="1">Duluth1</strain>
        <tissue evidence="1">Whole animal</tissue>
    </source>
</reference>
<comment type="caution">
    <text evidence="1">The sequence shown here is derived from an EMBL/GenBank/DDBJ whole genome shotgun (WGS) entry which is preliminary data.</text>
</comment>
<dbReference type="Proteomes" id="UP000828390">
    <property type="component" value="Unassembled WGS sequence"/>
</dbReference>
<dbReference type="AlphaFoldDB" id="A0A9D4LTS2"/>
<proteinExistence type="predicted"/>
<organism evidence="1 2">
    <name type="scientific">Dreissena polymorpha</name>
    <name type="common">Zebra mussel</name>
    <name type="synonym">Mytilus polymorpha</name>
    <dbReference type="NCBI Taxonomy" id="45954"/>
    <lineage>
        <taxon>Eukaryota</taxon>
        <taxon>Metazoa</taxon>
        <taxon>Spiralia</taxon>
        <taxon>Lophotrochozoa</taxon>
        <taxon>Mollusca</taxon>
        <taxon>Bivalvia</taxon>
        <taxon>Autobranchia</taxon>
        <taxon>Heteroconchia</taxon>
        <taxon>Euheterodonta</taxon>
        <taxon>Imparidentia</taxon>
        <taxon>Neoheterodontei</taxon>
        <taxon>Myida</taxon>
        <taxon>Dreissenoidea</taxon>
        <taxon>Dreissenidae</taxon>
        <taxon>Dreissena</taxon>
    </lineage>
</organism>
<protein>
    <submittedName>
        <fullName evidence="1">Uncharacterized protein</fullName>
    </submittedName>
</protein>
<accession>A0A9D4LTS2</accession>
<evidence type="ECO:0000313" key="2">
    <source>
        <dbReference type="Proteomes" id="UP000828390"/>
    </source>
</evidence>
<gene>
    <name evidence="1" type="ORF">DPMN_027114</name>
</gene>
<reference evidence="1" key="1">
    <citation type="journal article" date="2019" name="bioRxiv">
        <title>The Genome of the Zebra Mussel, Dreissena polymorpha: A Resource for Invasive Species Research.</title>
        <authorList>
            <person name="McCartney M.A."/>
            <person name="Auch B."/>
            <person name="Kono T."/>
            <person name="Mallez S."/>
            <person name="Zhang Y."/>
            <person name="Obille A."/>
            <person name="Becker A."/>
            <person name="Abrahante J.E."/>
            <person name="Garbe J."/>
            <person name="Badalamenti J.P."/>
            <person name="Herman A."/>
            <person name="Mangelson H."/>
            <person name="Liachko I."/>
            <person name="Sullivan S."/>
            <person name="Sone E.D."/>
            <person name="Koren S."/>
            <person name="Silverstein K.A.T."/>
            <person name="Beckman K.B."/>
            <person name="Gohl D.M."/>
        </authorList>
    </citation>
    <scope>NUCLEOTIDE SEQUENCE</scope>
    <source>
        <strain evidence="1">Duluth1</strain>
        <tissue evidence="1">Whole animal</tissue>
    </source>
</reference>
<sequence>MCTCPNRTLWEQKHLTCVWASDATCIQGPNTSQQTTTATTISTSTSPATYATLPSPNTTVATLATPSTTEQLQTTTVATTTFVVPPDILPQRFLPDSIARMTIDVKTHRTATITPLATQPTSTFKLPTQMILRAAPRPFFLKTSGGQPIRNEITTATPYSSLLARFFRVEPFSVASHR</sequence>
<name>A0A9D4LTS2_DREPO</name>
<dbReference type="EMBL" id="JAIWYP010000002">
    <property type="protein sequence ID" value="KAH3864100.1"/>
    <property type="molecule type" value="Genomic_DNA"/>
</dbReference>